<evidence type="ECO:0000259" key="9">
    <source>
        <dbReference type="SMART" id="SM00911"/>
    </source>
</evidence>
<evidence type="ECO:0000256" key="6">
    <source>
        <dbReference type="ARBA" id="ARBA00022777"/>
    </source>
</evidence>
<evidence type="ECO:0000256" key="4">
    <source>
        <dbReference type="ARBA" id="ARBA00022679"/>
    </source>
</evidence>
<dbReference type="GO" id="GO:0005524">
    <property type="term" value="F:ATP binding"/>
    <property type="evidence" value="ECO:0007669"/>
    <property type="project" value="UniProtKB-KW"/>
</dbReference>
<dbReference type="Pfam" id="PF01590">
    <property type="entry name" value="GAF"/>
    <property type="match status" value="2"/>
</dbReference>
<keyword evidence="7" id="KW-0067">ATP-binding</keyword>
<name>A0A4Q2RK16_9HYPH</name>
<dbReference type="GO" id="GO:0004673">
    <property type="term" value="F:protein histidine kinase activity"/>
    <property type="evidence" value="ECO:0007669"/>
    <property type="project" value="UniProtKB-EC"/>
</dbReference>
<dbReference type="InterPro" id="IPR036890">
    <property type="entry name" value="HATPase_C_sf"/>
</dbReference>
<feature type="domain" description="Signal transduction histidine kinase HWE region" evidence="9">
    <location>
        <begin position="488"/>
        <end position="567"/>
    </location>
</feature>
<evidence type="ECO:0000313" key="10">
    <source>
        <dbReference type="EMBL" id="RYB07902.1"/>
    </source>
</evidence>
<dbReference type="InterPro" id="IPR029016">
    <property type="entry name" value="GAF-like_dom_sf"/>
</dbReference>
<accession>A0A4Q2RK16</accession>
<feature type="domain" description="GAF" evidence="8">
    <location>
        <begin position="334"/>
        <end position="483"/>
    </location>
</feature>
<comment type="catalytic activity">
    <reaction evidence="1">
        <text>ATP + protein L-histidine = ADP + protein N-phospho-L-histidine.</text>
        <dbReference type="EC" id="2.7.13.3"/>
    </reaction>
</comment>
<reference evidence="10 11" key="2">
    <citation type="submission" date="2019-02" db="EMBL/GenBank/DDBJ databases">
        <title>'Lichenibacterium ramalinii' gen. nov. sp. nov., 'Lichenibacterium minor' gen. nov. sp. nov.</title>
        <authorList>
            <person name="Pankratov T."/>
        </authorList>
    </citation>
    <scope>NUCLEOTIDE SEQUENCE [LARGE SCALE GENOMIC DNA]</scope>
    <source>
        <strain evidence="10 11">RmlP001</strain>
    </source>
</reference>
<feature type="domain" description="GAF" evidence="8">
    <location>
        <begin position="36"/>
        <end position="180"/>
    </location>
</feature>
<dbReference type="Pfam" id="PF07536">
    <property type="entry name" value="HWE_HK"/>
    <property type="match status" value="1"/>
</dbReference>
<evidence type="ECO:0000256" key="1">
    <source>
        <dbReference type="ARBA" id="ARBA00000085"/>
    </source>
</evidence>
<keyword evidence="5" id="KW-0547">Nucleotide-binding</keyword>
<dbReference type="PANTHER" id="PTHR43102:SF2">
    <property type="entry name" value="GAF DOMAIN-CONTAINING PROTEIN"/>
    <property type="match status" value="1"/>
</dbReference>
<dbReference type="SUPFAM" id="SSF55781">
    <property type="entry name" value="GAF domain-like"/>
    <property type="match status" value="2"/>
</dbReference>
<dbReference type="InterPro" id="IPR013656">
    <property type="entry name" value="PAS_4"/>
</dbReference>
<reference evidence="10 11" key="1">
    <citation type="submission" date="2018-09" db="EMBL/GenBank/DDBJ databases">
        <authorList>
            <person name="Grouzdev D.S."/>
            <person name="Krutkina M.S."/>
        </authorList>
    </citation>
    <scope>NUCLEOTIDE SEQUENCE [LARGE SCALE GENOMIC DNA]</scope>
    <source>
        <strain evidence="10 11">RmlP001</strain>
    </source>
</reference>
<dbReference type="Gene3D" id="3.30.565.10">
    <property type="entry name" value="Histidine kinase-like ATPase, C-terminal domain"/>
    <property type="match status" value="1"/>
</dbReference>
<dbReference type="SMART" id="SM00911">
    <property type="entry name" value="HWE_HK"/>
    <property type="match status" value="1"/>
</dbReference>
<protein>
    <recommendedName>
        <fullName evidence="2">histidine kinase</fullName>
        <ecNumber evidence="2">2.7.13.3</ecNumber>
    </recommendedName>
</protein>
<evidence type="ECO:0000256" key="7">
    <source>
        <dbReference type="ARBA" id="ARBA00022840"/>
    </source>
</evidence>
<dbReference type="Pfam" id="PF08448">
    <property type="entry name" value="PAS_4"/>
    <property type="match status" value="1"/>
</dbReference>
<keyword evidence="3" id="KW-0597">Phosphoprotein</keyword>
<dbReference type="InterPro" id="IPR011102">
    <property type="entry name" value="Sig_transdc_His_kinase_HWE"/>
</dbReference>
<evidence type="ECO:0000259" key="8">
    <source>
        <dbReference type="SMART" id="SM00065"/>
    </source>
</evidence>
<evidence type="ECO:0000313" key="11">
    <source>
        <dbReference type="Proteomes" id="UP000289411"/>
    </source>
</evidence>
<gene>
    <name evidence="10" type="ORF">D3272_01950</name>
</gene>
<keyword evidence="4" id="KW-0808">Transferase</keyword>
<dbReference type="AlphaFoldDB" id="A0A4Q2RK16"/>
<evidence type="ECO:0000256" key="2">
    <source>
        <dbReference type="ARBA" id="ARBA00012438"/>
    </source>
</evidence>
<keyword evidence="11" id="KW-1185">Reference proteome</keyword>
<dbReference type="SMART" id="SM00065">
    <property type="entry name" value="GAF"/>
    <property type="match status" value="2"/>
</dbReference>
<dbReference type="InterPro" id="IPR035965">
    <property type="entry name" value="PAS-like_dom_sf"/>
</dbReference>
<dbReference type="EMBL" id="QYBC01000001">
    <property type="protein sequence ID" value="RYB07902.1"/>
    <property type="molecule type" value="Genomic_DNA"/>
</dbReference>
<dbReference type="SUPFAM" id="SSF55785">
    <property type="entry name" value="PYP-like sensor domain (PAS domain)"/>
    <property type="match status" value="1"/>
</dbReference>
<comment type="caution">
    <text evidence="10">The sequence shown here is derived from an EMBL/GenBank/DDBJ whole genome shotgun (WGS) entry which is preliminary data.</text>
</comment>
<sequence length="679" mass="73454">MDHIAPVDTPPVSDTPLVSDPDRLATLRGYAILDTGPEPGFDDAVQLATLICEAPVALVSLVSHDRQWFKARIDFPMGETDLDASVCVHALSVPDLLIIDDLTQDPRTASNPLVTGPPGIRFYAGAPLRTPDGVVLGTLCVIDREPRPGGLTPNQASALRSLARQVMGQLELRRAMVAQDALLAARRQAETELKASEAYWRGLFHRFSEGFVVGEVLRDAAGRVTDWRYIDVNAAFGALVGLDPASVMGRTVRQVFPGIEDDWVDDFAEVVETGEGRTFTRQIGAIRRWYEGRAFRLGPERFAVLFFETTARVGAEARSTALLALGDRLRDLVTIPAMTRAASAIVGETLDVARVGFGRLSADLAVIDVEPDWTVAGVASLTGRHRFDDYGRLRPKLERGEPLAIADVRTDPHTRDDPSPLLSLGIGSMVNVPIRERGRVVAMFFVHDLHPRAWSAEEMAFLANVADRVEVGVARLQAEDQQRILNDELSHRLKNTLAMVQAIATQTLKGIPQRDAVDAFIQRLAALGRAHEVLLQQDWATAPMRAVVERTLDLHTVLGRFAIAGPDLSLGPKAVLSLTLLLHELATNAIKYGALSRDAGGVGLTWAVAPEGGGTLVMSWQERGGPPVTAPTRRGLGSRLIGMGLAGTGESALDYRVDGLRAEFRAPLAMLNDPSSGAD</sequence>
<dbReference type="Gene3D" id="3.30.450.20">
    <property type="entry name" value="PAS domain"/>
    <property type="match status" value="1"/>
</dbReference>
<proteinExistence type="predicted"/>
<keyword evidence="6" id="KW-0418">Kinase</keyword>
<dbReference type="Gene3D" id="3.30.450.40">
    <property type="match status" value="2"/>
</dbReference>
<dbReference type="EC" id="2.7.13.3" evidence="2"/>
<evidence type="ECO:0000256" key="3">
    <source>
        <dbReference type="ARBA" id="ARBA00022553"/>
    </source>
</evidence>
<dbReference type="PANTHER" id="PTHR43102">
    <property type="entry name" value="SLR1143 PROTEIN"/>
    <property type="match status" value="1"/>
</dbReference>
<evidence type="ECO:0000256" key="5">
    <source>
        <dbReference type="ARBA" id="ARBA00022741"/>
    </source>
</evidence>
<organism evidence="10 11">
    <name type="scientific">Lichenibacterium ramalinae</name>
    <dbReference type="NCBI Taxonomy" id="2316527"/>
    <lineage>
        <taxon>Bacteria</taxon>
        <taxon>Pseudomonadati</taxon>
        <taxon>Pseudomonadota</taxon>
        <taxon>Alphaproteobacteria</taxon>
        <taxon>Hyphomicrobiales</taxon>
        <taxon>Lichenihabitantaceae</taxon>
        <taxon>Lichenibacterium</taxon>
    </lineage>
</organism>
<dbReference type="InterPro" id="IPR003018">
    <property type="entry name" value="GAF"/>
</dbReference>
<dbReference type="Proteomes" id="UP000289411">
    <property type="component" value="Unassembled WGS sequence"/>
</dbReference>